<feature type="transmembrane region" description="Helical" evidence="1">
    <location>
        <begin position="39"/>
        <end position="57"/>
    </location>
</feature>
<protein>
    <submittedName>
        <fullName evidence="2">Uncharacterized protein</fullName>
    </submittedName>
</protein>
<dbReference type="Proteomes" id="UP000008748">
    <property type="component" value="Unassembled WGS sequence"/>
</dbReference>
<keyword evidence="1" id="KW-0812">Transmembrane</keyword>
<dbReference type="EMBL" id="AIMC01000009">
    <property type="protein sequence ID" value="EJF77154.1"/>
    <property type="molecule type" value="Genomic_DNA"/>
</dbReference>
<evidence type="ECO:0000313" key="2">
    <source>
        <dbReference type="EMBL" id="EJF77154.1"/>
    </source>
</evidence>
<evidence type="ECO:0000256" key="1">
    <source>
        <dbReference type="SAM" id="Phobius"/>
    </source>
</evidence>
<gene>
    <name evidence="2" type="ORF">ME7_00558</name>
</gene>
<keyword evidence="3" id="KW-1185">Reference proteome</keyword>
<proteinExistence type="predicted"/>
<keyword evidence="1" id="KW-1133">Transmembrane helix</keyword>
<keyword evidence="1" id="KW-0472">Membrane</keyword>
<dbReference type="AlphaFoldDB" id="J0Q3H7"/>
<evidence type="ECO:0000313" key="3">
    <source>
        <dbReference type="Proteomes" id="UP000008748"/>
    </source>
</evidence>
<accession>J0Q3H7</accession>
<dbReference type="HOGENOM" id="CLU_2894886_0_0_5"/>
<comment type="caution">
    <text evidence="2">The sequence shown here is derived from an EMBL/GenBank/DDBJ whole genome shotgun (WGS) entry which is preliminary data.</text>
</comment>
<reference evidence="2 3" key="1">
    <citation type="submission" date="2012-03" db="EMBL/GenBank/DDBJ databases">
        <title>The Genome Sequence of Bartonella birtlesii LL-WM9.</title>
        <authorList>
            <consortium name="The Broad Institute Genome Sequencing Platform"/>
            <consortium name="The Broad Institute Genome Sequencing Center for Infectious Disease"/>
            <person name="Feldgarden M."/>
            <person name="Kirby J."/>
            <person name="Kosoy M."/>
            <person name="Birtles R."/>
            <person name="Probert W.S."/>
            <person name="Chiaraviglio L."/>
            <person name="Young S.K."/>
            <person name="Zeng Q."/>
            <person name="Gargeya S."/>
            <person name="Fitzgerald M."/>
            <person name="Haas B."/>
            <person name="Abouelleil A."/>
            <person name="Alvarado L."/>
            <person name="Arachchi H.M."/>
            <person name="Berlin A."/>
            <person name="Chapman S.B."/>
            <person name="Gearin G."/>
            <person name="Goldberg J."/>
            <person name="Griggs A."/>
            <person name="Gujja S."/>
            <person name="Hansen M."/>
            <person name="Heiman D."/>
            <person name="Howarth C."/>
            <person name="Larimer J."/>
            <person name="Lui A."/>
            <person name="MacDonald P.J.P."/>
            <person name="McCowen C."/>
            <person name="Montmayeur A."/>
            <person name="Murphy C."/>
            <person name="Neiman D."/>
            <person name="Pearson M."/>
            <person name="Priest M."/>
            <person name="Roberts A."/>
            <person name="Saif S."/>
            <person name="Shea T."/>
            <person name="Sisk P."/>
            <person name="Stolte C."/>
            <person name="Sykes S."/>
            <person name="Wortman J."/>
            <person name="Nusbaum C."/>
            <person name="Birren B."/>
        </authorList>
    </citation>
    <scope>NUCLEOTIDE SEQUENCE [LARGE SCALE GENOMIC DNA]</scope>
    <source>
        <strain evidence="2 3">LL-WM9</strain>
    </source>
</reference>
<organism evidence="2 3">
    <name type="scientific">Bartonella birtlesii LL-WM9</name>
    <dbReference type="NCBI Taxonomy" id="1094552"/>
    <lineage>
        <taxon>Bacteria</taxon>
        <taxon>Pseudomonadati</taxon>
        <taxon>Pseudomonadota</taxon>
        <taxon>Alphaproteobacteria</taxon>
        <taxon>Hyphomicrobiales</taxon>
        <taxon>Bartonellaceae</taxon>
        <taxon>Bartonella</taxon>
    </lineage>
</organism>
<name>J0Q3H7_9HYPH</name>
<sequence length="62" mass="6922">MGFNEKTANLGSEDESCTSDVLVKLVHYIKIYSSITCKILFFLCCSFLYGAVNYVPLENGTM</sequence>